<organism evidence="2 3">
    <name type="scientific">Candidatus Pullichristensenella stercorigallinarum</name>
    <dbReference type="NCBI Taxonomy" id="2840909"/>
    <lineage>
        <taxon>Bacteria</taxon>
        <taxon>Bacillati</taxon>
        <taxon>Bacillota</taxon>
        <taxon>Clostridia</taxon>
        <taxon>Candidatus Pullichristensenella</taxon>
    </lineage>
</organism>
<dbReference type="SUPFAM" id="SSF56266">
    <property type="entry name" value="DmpA/ArgJ-like"/>
    <property type="match status" value="1"/>
</dbReference>
<dbReference type="CDD" id="cd02253">
    <property type="entry name" value="DmpA"/>
    <property type="match status" value="1"/>
</dbReference>
<dbReference type="InterPro" id="IPR005321">
    <property type="entry name" value="Peptidase_S58_DmpA"/>
</dbReference>
<dbReference type="Proteomes" id="UP000824260">
    <property type="component" value="Unassembled WGS sequence"/>
</dbReference>
<evidence type="ECO:0000313" key="3">
    <source>
        <dbReference type="Proteomes" id="UP000824260"/>
    </source>
</evidence>
<protein>
    <submittedName>
        <fullName evidence="2">P1 family peptidase</fullName>
    </submittedName>
</protein>
<gene>
    <name evidence="2" type="ORF">IAA52_11720</name>
</gene>
<reference evidence="2" key="1">
    <citation type="submission" date="2020-10" db="EMBL/GenBank/DDBJ databases">
        <authorList>
            <person name="Gilroy R."/>
        </authorList>
    </citation>
    <scope>NUCLEOTIDE SEQUENCE</scope>
    <source>
        <strain evidence="2">ChiSjej6B24-2974</strain>
    </source>
</reference>
<evidence type="ECO:0000313" key="2">
    <source>
        <dbReference type="EMBL" id="HIQ83754.1"/>
    </source>
</evidence>
<evidence type="ECO:0000256" key="1">
    <source>
        <dbReference type="ARBA" id="ARBA00007068"/>
    </source>
</evidence>
<dbReference type="PANTHER" id="PTHR36512">
    <property type="entry name" value="D-AMINOPEPTIDASE"/>
    <property type="match status" value="1"/>
</dbReference>
<dbReference type="PANTHER" id="PTHR36512:SF3">
    <property type="entry name" value="BLR5678 PROTEIN"/>
    <property type="match status" value="1"/>
</dbReference>
<comment type="similarity">
    <text evidence="1">Belongs to the peptidase S58 family.</text>
</comment>
<accession>A0A9D0ZP02</accession>
<dbReference type="Pfam" id="PF03576">
    <property type="entry name" value="Peptidase_S58"/>
    <property type="match status" value="1"/>
</dbReference>
<dbReference type="GO" id="GO:0004177">
    <property type="term" value="F:aminopeptidase activity"/>
    <property type="evidence" value="ECO:0007669"/>
    <property type="project" value="TreeGrafter"/>
</dbReference>
<reference evidence="2" key="2">
    <citation type="journal article" date="2021" name="PeerJ">
        <title>Extensive microbial diversity within the chicken gut microbiome revealed by metagenomics and culture.</title>
        <authorList>
            <person name="Gilroy R."/>
            <person name="Ravi A."/>
            <person name="Getino M."/>
            <person name="Pursley I."/>
            <person name="Horton D.L."/>
            <person name="Alikhan N.F."/>
            <person name="Baker D."/>
            <person name="Gharbi K."/>
            <person name="Hall N."/>
            <person name="Watson M."/>
            <person name="Adriaenssens E.M."/>
            <person name="Foster-Nyarko E."/>
            <person name="Jarju S."/>
            <person name="Secka A."/>
            <person name="Antonio M."/>
            <person name="Oren A."/>
            <person name="Chaudhuri R.R."/>
            <person name="La Ragione R."/>
            <person name="Hildebrand F."/>
            <person name="Pallen M.J."/>
        </authorList>
    </citation>
    <scope>NUCLEOTIDE SEQUENCE</scope>
    <source>
        <strain evidence="2">ChiSjej6B24-2974</strain>
    </source>
</reference>
<proteinExistence type="inferred from homology"/>
<dbReference type="InterPro" id="IPR016117">
    <property type="entry name" value="ArgJ-like_dom_sf"/>
</dbReference>
<dbReference type="Gene3D" id="3.60.70.12">
    <property type="entry name" value="L-amino peptidase D-ALA esterase/amidase"/>
    <property type="match status" value="1"/>
</dbReference>
<sequence length="351" mass="37404">MKQKRIRDYGIKIGEYPTGPLNKISDVPGVLVGHATLDDERHKTGLSIILPGPENPFLSKPVAAAYVLNGFGKSLGLMQIQELGVLETPIALTNTLNVGLVHDALVGYMIEQCQRDGIRLTSVNPVVCECNDATLNDIQKRDLGSAQLMAAIQDAQADFAEGDVGCGKGMVCHSLKGGVGSASRQVEIDGHTYTIGVLVQSNHGSLKDLIIAGKPAGRIIDAALNCSAPDKGSIISVMATDIPLSSRQIGRVIRRASVGLARLGSFIGHGSGEVMLGFTTANRVPHAPEKGVMDFRAVSENRIDSLFRAMAEAEEEAVLNSMVTARTVTGYDGTVKRSLNEFMDAILAWRE</sequence>
<comment type="caution">
    <text evidence="2">The sequence shown here is derived from an EMBL/GenBank/DDBJ whole genome shotgun (WGS) entry which is preliminary data.</text>
</comment>
<name>A0A9D0ZP02_9FIRM</name>
<dbReference type="EMBL" id="DVFZ01000108">
    <property type="protein sequence ID" value="HIQ83754.1"/>
    <property type="molecule type" value="Genomic_DNA"/>
</dbReference>
<dbReference type="AlphaFoldDB" id="A0A9D0ZP02"/>